<accession>A0A834L201</accession>
<proteinExistence type="predicted"/>
<reference evidence="1" key="1">
    <citation type="submission" date="2019-11" db="EMBL/GenBank/DDBJ databases">
        <authorList>
            <person name="Liu Y."/>
            <person name="Hou J."/>
            <person name="Li T.-Q."/>
            <person name="Guan C.-H."/>
            <person name="Wu X."/>
            <person name="Wu H.-Z."/>
            <person name="Ling F."/>
            <person name="Zhang R."/>
            <person name="Shi X.-G."/>
            <person name="Ren J.-P."/>
            <person name="Chen E.-F."/>
            <person name="Sun J.-M."/>
        </authorList>
    </citation>
    <scope>NUCLEOTIDE SEQUENCE</scope>
    <source>
        <strain evidence="1">Adult_tree_wgs_1</strain>
        <tissue evidence="1">Leaves</tissue>
    </source>
</reference>
<sequence length="104" mass="11685">MPILPSKQLRFDDHDHKHSVVNKDTVSTTATVGDGFWAISTRPDVGQIWSTQYSTRRPSFRFEFGAHAHGTVDRGPVVSDFGSEHEGEGVERVVGLLSEFERWT</sequence>
<dbReference type="AlphaFoldDB" id="A0A834L201"/>
<organism evidence="1 2">
    <name type="scientific">Rhododendron simsii</name>
    <name type="common">Sims's rhododendron</name>
    <dbReference type="NCBI Taxonomy" id="118357"/>
    <lineage>
        <taxon>Eukaryota</taxon>
        <taxon>Viridiplantae</taxon>
        <taxon>Streptophyta</taxon>
        <taxon>Embryophyta</taxon>
        <taxon>Tracheophyta</taxon>
        <taxon>Spermatophyta</taxon>
        <taxon>Magnoliopsida</taxon>
        <taxon>eudicotyledons</taxon>
        <taxon>Gunneridae</taxon>
        <taxon>Pentapetalae</taxon>
        <taxon>asterids</taxon>
        <taxon>Ericales</taxon>
        <taxon>Ericaceae</taxon>
        <taxon>Ericoideae</taxon>
        <taxon>Rhodoreae</taxon>
        <taxon>Rhododendron</taxon>
    </lineage>
</organism>
<name>A0A834L201_RHOSS</name>
<dbReference type="EMBL" id="WJXA01000537">
    <property type="protein sequence ID" value="KAF7112305.1"/>
    <property type="molecule type" value="Genomic_DNA"/>
</dbReference>
<evidence type="ECO:0000313" key="2">
    <source>
        <dbReference type="Proteomes" id="UP000626092"/>
    </source>
</evidence>
<dbReference type="Proteomes" id="UP000626092">
    <property type="component" value="Unassembled WGS sequence"/>
</dbReference>
<evidence type="ECO:0000313" key="1">
    <source>
        <dbReference type="EMBL" id="KAF7112305.1"/>
    </source>
</evidence>
<keyword evidence="2" id="KW-1185">Reference proteome</keyword>
<protein>
    <submittedName>
        <fullName evidence="1">Uncharacterized protein</fullName>
    </submittedName>
</protein>
<comment type="caution">
    <text evidence="1">The sequence shown here is derived from an EMBL/GenBank/DDBJ whole genome shotgun (WGS) entry which is preliminary data.</text>
</comment>
<gene>
    <name evidence="1" type="ORF">RHSIM_RhsimUnG0243100</name>
</gene>